<accession>A0A2X4UTJ3</accession>
<dbReference type="OrthoDB" id="8794567at2"/>
<evidence type="ECO:0000313" key="2">
    <source>
        <dbReference type="EMBL" id="SQI36320.1"/>
    </source>
</evidence>
<gene>
    <name evidence="2" type="primary">yqcC</name>
    <name evidence="2" type="ORF">NCTC12151_00701</name>
</gene>
<reference evidence="2 3" key="1">
    <citation type="submission" date="2018-06" db="EMBL/GenBank/DDBJ databases">
        <authorList>
            <consortium name="Pathogen Informatics"/>
            <person name="Doyle S."/>
        </authorList>
    </citation>
    <scope>NUCLEOTIDE SEQUENCE [LARGE SCALE GENOMIC DNA]</scope>
    <source>
        <strain evidence="2 3">NCTC12151</strain>
    </source>
</reference>
<dbReference type="AlphaFoldDB" id="A0A2X4UTJ3"/>
<dbReference type="InterPro" id="IPR036814">
    <property type="entry name" value="YqcC-like_sf"/>
</dbReference>
<dbReference type="Gene3D" id="1.20.1440.40">
    <property type="entry name" value="YqcC-like"/>
    <property type="match status" value="1"/>
</dbReference>
<name>A0A2X4UTJ3_9GAMM</name>
<dbReference type="RefSeq" id="WP_111739311.1">
    <property type="nucleotide sequence ID" value="NZ_LR698987.1"/>
</dbReference>
<organism evidence="2 3">
    <name type="scientific">Leminorella richardii</name>
    <dbReference type="NCBI Taxonomy" id="158841"/>
    <lineage>
        <taxon>Bacteria</taxon>
        <taxon>Pseudomonadati</taxon>
        <taxon>Pseudomonadota</taxon>
        <taxon>Gammaproteobacteria</taxon>
        <taxon>Enterobacterales</taxon>
        <taxon>Budviciaceae</taxon>
        <taxon>Leminorella</taxon>
    </lineage>
</organism>
<proteinExistence type="predicted"/>
<dbReference type="EMBL" id="LS483470">
    <property type="protein sequence ID" value="SQI36320.1"/>
    <property type="molecule type" value="Genomic_DNA"/>
</dbReference>
<dbReference type="InterPro" id="IPR007384">
    <property type="entry name" value="UCP006257"/>
</dbReference>
<dbReference type="PANTHER" id="PTHR39586:SF1">
    <property type="entry name" value="CYTOPLASMIC PROTEIN"/>
    <property type="match status" value="1"/>
</dbReference>
<dbReference type="SUPFAM" id="SSF158452">
    <property type="entry name" value="YqcC-like"/>
    <property type="match status" value="1"/>
</dbReference>
<evidence type="ECO:0000313" key="3">
    <source>
        <dbReference type="Proteomes" id="UP000249005"/>
    </source>
</evidence>
<dbReference type="PIRSF" id="PIRSF006257">
    <property type="entry name" value="UCP006257"/>
    <property type="match status" value="1"/>
</dbReference>
<keyword evidence="3" id="KW-1185">Reference proteome</keyword>
<dbReference type="GO" id="GO:0044010">
    <property type="term" value="P:single-species biofilm formation"/>
    <property type="evidence" value="ECO:0007669"/>
    <property type="project" value="TreeGrafter"/>
</dbReference>
<evidence type="ECO:0000259" key="1">
    <source>
        <dbReference type="Pfam" id="PF04287"/>
    </source>
</evidence>
<dbReference type="KEGG" id="lri:NCTC12151_00701"/>
<feature type="domain" description="YqcC-like" evidence="1">
    <location>
        <begin position="7"/>
        <end position="102"/>
    </location>
</feature>
<sequence>MNLENQVWQWLSDVERLMRQNGLWSECPPALSSFDSVEPFCIDTMSPQEWLQWVFVPRMRAILESHQPLPTRIAIAPYYEEAFSESQEALRPLLDVLTHIDRALSAGGD</sequence>
<dbReference type="Proteomes" id="UP000249005">
    <property type="component" value="Chromosome 1"/>
</dbReference>
<dbReference type="InterPro" id="IPR023376">
    <property type="entry name" value="YqcC-like_dom"/>
</dbReference>
<dbReference type="Pfam" id="PF04287">
    <property type="entry name" value="DUF446"/>
    <property type="match status" value="1"/>
</dbReference>
<protein>
    <submittedName>
        <fullName evidence="2">Domain of uncharacterized function, DUF446</fullName>
    </submittedName>
</protein>
<dbReference type="PANTHER" id="PTHR39586">
    <property type="entry name" value="CYTOPLASMIC PROTEIN-RELATED"/>
    <property type="match status" value="1"/>
</dbReference>